<comment type="similarity">
    <text evidence="2">Belongs to the ERD2 family.</text>
</comment>
<dbReference type="GO" id="GO:0015031">
    <property type="term" value="P:protein transport"/>
    <property type="evidence" value="ECO:0007669"/>
    <property type="project" value="UniProtKB-KW"/>
</dbReference>
<evidence type="ECO:0000313" key="12">
    <source>
        <dbReference type="EMBL" id="KAG6466489.1"/>
    </source>
</evidence>
<dbReference type="GO" id="GO:0005789">
    <property type="term" value="C:endoplasmic reticulum membrane"/>
    <property type="evidence" value="ECO:0007669"/>
    <property type="project" value="UniProtKB-SubCell"/>
</dbReference>
<evidence type="ECO:0000256" key="6">
    <source>
        <dbReference type="ARBA" id="ARBA00022892"/>
    </source>
</evidence>
<evidence type="ECO:0000256" key="3">
    <source>
        <dbReference type="ARBA" id="ARBA00022448"/>
    </source>
</evidence>
<evidence type="ECO:0000256" key="2">
    <source>
        <dbReference type="ARBA" id="ARBA00010120"/>
    </source>
</evidence>
<keyword evidence="7" id="KW-0653">Protein transport</keyword>
<comment type="caution">
    <text evidence="12">The sequence shown here is derived from an EMBL/GenBank/DDBJ whole genome shotgun (WGS) entry which is preliminary data.</text>
</comment>
<evidence type="ECO:0000256" key="11">
    <source>
        <dbReference type="SAM" id="Phobius"/>
    </source>
</evidence>
<dbReference type="GO" id="GO:0006621">
    <property type="term" value="P:protein retention in ER lumen"/>
    <property type="evidence" value="ECO:0007669"/>
    <property type="project" value="InterPro"/>
</dbReference>
<dbReference type="InterPro" id="IPR000133">
    <property type="entry name" value="ER_ret_rcpt"/>
</dbReference>
<evidence type="ECO:0000256" key="8">
    <source>
        <dbReference type="ARBA" id="ARBA00022989"/>
    </source>
</evidence>
<feature type="transmembrane region" description="Helical" evidence="11">
    <location>
        <begin position="145"/>
        <end position="164"/>
    </location>
</feature>
<name>A0A8J5BUK6_ZINOF</name>
<dbReference type="Proteomes" id="UP000734854">
    <property type="component" value="Unassembled WGS sequence"/>
</dbReference>
<keyword evidence="6" id="KW-0931">ER-Golgi transport</keyword>
<dbReference type="Pfam" id="PF00810">
    <property type="entry name" value="ER_lumen_recept"/>
    <property type="match status" value="1"/>
</dbReference>
<feature type="transmembrane region" description="Helical" evidence="11">
    <location>
        <begin position="176"/>
        <end position="193"/>
    </location>
</feature>
<dbReference type="GO" id="GO:0016192">
    <property type="term" value="P:vesicle-mediated transport"/>
    <property type="evidence" value="ECO:0007669"/>
    <property type="project" value="UniProtKB-KW"/>
</dbReference>
<evidence type="ECO:0000256" key="5">
    <source>
        <dbReference type="ARBA" id="ARBA00022824"/>
    </source>
</evidence>
<keyword evidence="5" id="KW-0256">Endoplasmic reticulum</keyword>
<keyword evidence="9 11" id="KW-0472">Membrane</keyword>
<sequence>MVESESVSVDTAGKERVLRSPFLRARREQAICDPSEGGGVGMSGGKRPIYALATWLKRQPPKVKAFLSVVAGMAALVFLRFIVHDHDNLFVAAEAVHAFGISVLIYKLTKERTCAGLSLKSQDLTALFLAVRLYCSLVMEYDIHTLLDTATLASTLWVVYMIRFKLKSSYMEDKDNFPIYYVVVPCALLALAVHPSTSHNIVNRISWAFCVYLEAVSVLPQLRSMQNTKIVEPFTAHYVFALGVARFLSCAHWVLQDLVQDVYHRCLSNWTEERLKSRDGKFSVPPQLSSPPIQVLDTRGRLLTALGYGLWPPMVLLSEIIQTFILADFCYYYVKSIFGGQLVLRLPSGVV</sequence>
<evidence type="ECO:0000313" key="13">
    <source>
        <dbReference type="Proteomes" id="UP000734854"/>
    </source>
</evidence>
<reference evidence="12 13" key="1">
    <citation type="submission" date="2020-08" db="EMBL/GenBank/DDBJ databases">
        <title>Plant Genome Project.</title>
        <authorList>
            <person name="Zhang R.-G."/>
        </authorList>
    </citation>
    <scope>NUCLEOTIDE SEQUENCE [LARGE SCALE GENOMIC DNA]</scope>
    <source>
        <tissue evidence="12">Rhizome</tissue>
    </source>
</reference>
<keyword evidence="13" id="KW-1185">Reference proteome</keyword>
<dbReference type="GO" id="GO:0046923">
    <property type="term" value="F:ER retention sequence binding"/>
    <property type="evidence" value="ECO:0007669"/>
    <property type="project" value="InterPro"/>
</dbReference>
<accession>A0A8J5BUK6</accession>
<dbReference type="EMBL" id="JACMSC010000154">
    <property type="protein sequence ID" value="KAG6466489.1"/>
    <property type="molecule type" value="Genomic_DNA"/>
</dbReference>
<feature type="transmembrane region" description="Helical" evidence="11">
    <location>
        <begin position="65"/>
        <end position="83"/>
    </location>
</feature>
<dbReference type="AlphaFoldDB" id="A0A8J5BUK6"/>
<comment type="subcellular location">
    <subcellularLocation>
        <location evidence="1">Endoplasmic reticulum membrane</location>
        <topology evidence="1">Multi-pass membrane protein</topology>
    </subcellularLocation>
</comment>
<organism evidence="12 13">
    <name type="scientific">Zingiber officinale</name>
    <name type="common">Ginger</name>
    <name type="synonym">Amomum zingiber</name>
    <dbReference type="NCBI Taxonomy" id="94328"/>
    <lineage>
        <taxon>Eukaryota</taxon>
        <taxon>Viridiplantae</taxon>
        <taxon>Streptophyta</taxon>
        <taxon>Embryophyta</taxon>
        <taxon>Tracheophyta</taxon>
        <taxon>Spermatophyta</taxon>
        <taxon>Magnoliopsida</taxon>
        <taxon>Liliopsida</taxon>
        <taxon>Zingiberales</taxon>
        <taxon>Zingiberaceae</taxon>
        <taxon>Zingiber</taxon>
    </lineage>
</organism>
<evidence type="ECO:0000256" key="7">
    <source>
        <dbReference type="ARBA" id="ARBA00022927"/>
    </source>
</evidence>
<evidence type="ECO:0000256" key="9">
    <source>
        <dbReference type="ARBA" id="ARBA00023136"/>
    </source>
</evidence>
<dbReference type="PRINTS" id="PR00660">
    <property type="entry name" value="ERLUMENR"/>
</dbReference>
<keyword evidence="10" id="KW-0675">Receptor</keyword>
<keyword evidence="4 11" id="KW-0812">Transmembrane</keyword>
<proteinExistence type="inferred from homology"/>
<evidence type="ECO:0000256" key="4">
    <source>
        <dbReference type="ARBA" id="ARBA00022692"/>
    </source>
</evidence>
<dbReference type="PANTHER" id="PTHR10585">
    <property type="entry name" value="ER LUMEN PROTEIN RETAINING RECEPTOR"/>
    <property type="match status" value="1"/>
</dbReference>
<gene>
    <name evidence="12" type="ORF">ZIOFF_075694</name>
</gene>
<keyword evidence="8 11" id="KW-1133">Transmembrane helix</keyword>
<evidence type="ECO:0008006" key="14">
    <source>
        <dbReference type="Google" id="ProtNLM"/>
    </source>
</evidence>
<evidence type="ECO:0000256" key="10">
    <source>
        <dbReference type="ARBA" id="ARBA00023170"/>
    </source>
</evidence>
<protein>
    <recommendedName>
        <fullName evidence="14">ER lumen protein retaining receptor</fullName>
    </recommendedName>
</protein>
<evidence type="ECO:0000256" key="1">
    <source>
        <dbReference type="ARBA" id="ARBA00004477"/>
    </source>
</evidence>
<keyword evidence="3" id="KW-0813">Transport</keyword>
<feature type="transmembrane region" description="Helical" evidence="11">
    <location>
        <begin position="89"/>
        <end position="109"/>
    </location>
</feature>